<evidence type="ECO:0000313" key="3">
    <source>
        <dbReference type="Proteomes" id="UP000067598"/>
    </source>
</evidence>
<dbReference type="Proteomes" id="UP000510660">
    <property type="component" value="Chromosome"/>
</dbReference>
<sequence>MVYEKIQYSKEWKVLKELSKGQGLEELKQVQIDASLNRKINWFLYGGASGVISMIKEVYGDRALKEFYQFLDYFVSDPDTWGHYYHSDKINADTKTIADATQNLDFKEYLKGLRKELIEQDKQKGRD</sequence>
<name>A0A109DD99_9LACO</name>
<organism evidence="1 3">
    <name type="scientific">Lactobacillus crispatus</name>
    <dbReference type="NCBI Taxonomy" id="47770"/>
    <lineage>
        <taxon>Bacteria</taxon>
        <taxon>Bacillati</taxon>
        <taxon>Bacillota</taxon>
        <taxon>Bacilli</taxon>
        <taxon>Lactobacillales</taxon>
        <taxon>Lactobacillaceae</taxon>
        <taxon>Lactobacillus</taxon>
    </lineage>
</organism>
<dbReference type="RefSeq" id="WP_056940687.1">
    <property type="nucleotide sequence ID" value="NZ_CP047415.1"/>
</dbReference>
<reference evidence="1 3" key="1">
    <citation type="journal article" date="2016" name="Microbiology (Mosc.)">
        <title>Comparison of Lactobacillus crispatus isolates from Lactobacillus-dominated vaginal microbiomes with isolates from microbiomes containing bacterial vaginosis-associated bacteria.</title>
        <authorList>
            <person name="Abdelmaksoud A.A."/>
            <person name="Koparde V.N."/>
            <person name="Sheth N.U."/>
            <person name="Serrano M.G."/>
            <person name="Glascock A.L."/>
            <person name="Fettweis J.M."/>
            <person name="Strauss Iii J.F."/>
            <person name="Buck G.A."/>
            <person name="Jefferson K.K."/>
        </authorList>
    </citation>
    <scope>NUCLEOTIDE SEQUENCE [LARGE SCALE GENOMIC DNA]</scope>
    <source>
        <strain evidence="1 3">VMC3</strain>
    </source>
</reference>
<dbReference type="AlphaFoldDB" id="A0A109DD99"/>
<dbReference type="EMBL" id="LJGP01000035">
    <property type="protein sequence ID" value="KWU03296.1"/>
    <property type="molecule type" value="Genomic_DNA"/>
</dbReference>
<dbReference type="PATRIC" id="fig|47770.28.peg.1085"/>
<reference evidence="2 4" key="2">
    <citation type="submission" date="2020-01" db="EMBL/GenBank/DDBJ databases">
        <title>Complete and circular genome sequences of six lactobacillus isolates from horses.</title>
        <authorList>
            <person name="Hassan H.M."/>
        </authorList>
    </citation>
    <scope>NUCLEOTIDE SEQUENCE [LARGE SCALE GENOMIC DNA]</scope>
    <source>
        <strain evidence="2 4">1D</strain>
    </source>
</reference>
<dbReference type="EMBL" id="CP047415">
    <property type="protein sequence ID" value="QLL72945.1"/>
    <property type="molecule type" value="Genomic_DNA"/>
</dbReference>
<dbReference type="Proteomes" id="UP000067598">
    <property type="component" value="Unassembled WGS sequence"/>
</dbReference>
<evidence type="ECO:0000313" key="2">
    <source>
        <dbReference type="EMBL" id="QLL72945.1"/>
    </source>
</evidence>
<accession>A0A109DD99</accession>
<protein>
    <submittedName>
        <fullName evidence="1">Uncharacterized protein</fullName>
    </submittedName>
</protein>
<evidence type="ECO:0000313" key="4">
    <source>
        <dbReference type="Proteomes" id="UP000510660"/>
    </source>
</evidence>
<evidence type="ECO:0000313" key="1">
    <source>
        <dbReference type="EMBL" id="KWU03296.1"/>
    </source>
</evidence>
<gene>
    <name evidence="1" type="ORF">AEL95_08070</name>
    <name evidence="2" type="ORF">GTO85_00160</name>
</gene>
<proteinExistence type="predicted"/>